<sequence length="60" mass="7302">MGIHWWHPIVILQRSFVPNLRRTHLHFIFTKVCVFSRYSKVLQPSRTRHTLMPNYIQAEI</sequence>
<dbReference type="Proteomes" id="UP000009882">
    <property type="component" value="Unassembled WGS sequence"/>
</dbReference>
<comment type="caution">
    <text evidence="1">The sequence shown here is derived from an EMBL/GenBank/DDBJ whole genome shotgun (WGS) entry which is preliminary data.</text>
</comment>
<protein>
    <submittedName>
        <fullName evidence="1">Uncharacterized protein</fullName>
    </submittedName>
</protein>
<gene>
    <name evidence="1" type="ORF">PDIG_90600</name>
</gene>
<evidence type="ECO:0000313" key="1">
    <source>
        <dbReference type="EMBL" id="EKV04196.1"/>
    </source>
</evidence>
<keyword evidence="2" id="KW-1185">Reference proteome</keyword>
<dbReference type="InParanoid" id="K9FSY3"/>
<dbReference type="EMBL" id="AKCT01000341">
    <property type="protein sequence ID" value="EKV04196.1"/>
    <property type="molecule type" value="Genomic_DNA"/>
</dbReference>
<name>K9FSY3_PEND2</name>
<dbReference type="AlphaFoldDB" id="K9FSY3"/>
<reference evidence="2" key="1">
    <citation type="journal article" date="2012" name="BMC Genomics">
        <title>Genome sequence of the necrotrophic fungus Penicillium digitatum, the main postharvest pathogen of citrus.</title>
        <authorList>
            <person name="Marcet-Houben M."/>
            <person name="Ballester A.-R."/>
            <person name="de la Fuente B."/>
            <person name="Harries E."/>
            <person name="Marcos J.F."/>
            <person name="Gonzalez-Candelas L."/>
            <person name="Gabaldon T."/>
        </authorList>
    </citation>
    <scope>NUCLEOTIDE SEQUENCE [LARGE SCALE GENOMIC DNA]</scope>
    <source>
        <strain evidence="2">PHI26 / CECT 20796</strain>
    </source>
</reference>
<dbReference type="HOGENOM" id="CLU_2942498_0_0_1"/>
<evidence type="ECO:0000313" key="2">
    <source>
        <dbReference type="Proteomes" id="UP000009882"/>
    </source>
</evidence>
<organism evidence="1 2">
    <name type="scientific">Penicillium digitatum (strain PHI26 / CECT 20796)</name>
    <name type="common">Green mold</name>
    <dbReference type="NCBI Taxonomy" id="1170229"/>
    <lineage>
        <taxon>Eukaryota</taxon>
        <taxon>Fungi</taxon>
        <taxon>Dikarya</taxon>
        <taxon>Ascomycota</taxon>
        <taxon>Pezizomycotina</taxon>
        <taxon>Eurotiomycetes</taxon>
        <taxon>Eurotiomycetidae</taxon>
        <taxon>Eurotiales</taxon>
        <taxon>Aspergillaceae</taxon>
        <taxon>Penicillium</taxon>
    </lineage>
</organism>
<accession>K9FSY3</accession>
<proteinExistence type="predicted"/>